<gene>
    <name evidence="2" type="ORF">DRV84_03585</name>
</gene>
<dbReference type="InterPro" id="IPR012807">
    <property type="entry name" value="Anti-sigma_ChrR"/>
</dbReference>
<dbReference type="InterPro" id="IPR041916">
    <property type="entry name" value="Anti_sigma_zinc_sf"/>
</dbReference>
<dbReference type="CDD" id="cd20301">
    <property type="entry name" value="cupin_ChrR"/>
    <property type="match status" value="1"/>
</dbReference>
<dbReference type="NCBIfam" id="TIGR02451">
    <property type="entry name" value="anti_sig_ChrR"/>
    <property type="match status" value="1"/>
</dbReference>
<dbReference type="RefSeq" id="WP_115978507.1">
    <property type="nucleotide sequence ID" value="NZ_QOHR01000003.1"/>
</dbReference>
<dbReference type="OrthoDB" id="2988517at2"/>
<dbReference type="Pfam" id="PF12973">
    <property type="entry name" value="Cupin_7"/>
    <property type="match status" value="1"/>
</dbReference>
<feature type="domain" description="ChrR-like cupin" evidence="1">
    <location>
        <begin position="107"/>
        <end position="198"/>
    </location>
</feature>
<dbReference type="Gene3D" id="1.10.10.1320">
    <property type="entry name" value="Anti-sigma factor, zinc-finger domain"/>
    <property type="match status" value="1"/>
</dbReference>
<protein>
    <submittedName>
        <fullName evidence="2">Transcriptional regulator</fullName>
    </submittedName>
</protein>
<dbReference type="SUPFAM" id="SSF51182">
    <property type="entry name" value="RmlC-like cupins"/>
    <property type="match status" value="1"/>
</dbReference>
<proteinExistence type="predicted"/>
<evidence type="ECO:0000259" key="1">
    <source>
        <dbReference type="Pfam" id="PF12973"/>
    </source>
</evidence>
<comment type="caution">
    <text evidence="2">The sequence shown here is derived from an EMBL/GenBank/DDBJ whole genome shotgun (WGS) entry which is preliminary data.</text>
</comment>
<organism evidence="2 3">
    <name type="scientific">Rhodosalinus sediminis</name>
    <dbReference type="NCBI Taxonomy" id="1940533"/>
    <lineage>
        <taxon>Bacteria</taxon>
        <taxon>Pseudomonadati</taxon>
        <taxon>Pseudomonadota</taxon>
        <taxon>Alphaproteobacteria</taxon>
        <taxon>Rhodobacterales</taxon>
        <taxon>Paracoccaceae</taxon>
        <taxon>Rhodosalinus</taxon>
    </lineage>
</organism>
<sequence length="219" mass="22964">MKTEITHHLTPQLLMAYSAGTLPEAFDLIVASHLSLCDACRAEAESYDAVGGALMEGETSEMSAGSLEATLRMIREGGAAEADAPCAAAPPATAELPRPIRDYIGGDLADVRWQGMGMGVRQAILPVDGPATARLLHIPAGAEVPDHGHKGTELTLVLKGAFRDEDGRFGPGDVEVADEAVEHTPVAEAGEDCICLAVTDAPLRFAGLMPRLAQPFLKI</sequence>
<reference evidence="2 3" key="1">
    <citation type="journal article" date="2017" name="Int. J. Syst. Evol. Microbiol.">
        <title>Rhodosalinus sediminis gen. nov., sp. nov., isolated from marine saltern.</title>
        <authorList>
            <person name="Guo L.Y."/>
            <person name="Ling S.K."/>
            <person name="Li C.M."/>
            <person name="Chen G.J."/>
            <person name="Du Z.J."/>
        </authorList>
    </citation>
    <scope>NUCLEOTIDE SEQUENCE [LARGE SCALE GENOMIC DNA]</scope>
    <source>
        <strain evidence="2 3">WDN1C137</strain>
    </source>
</reference>
<keyword evidence="3" id="KW-1185">Reference proteome</keyword>
<dbReference type="InterPro" id="IPR011051">
    <property type="entry name" value="RmlC_Cupin_sf"/>
</dbReference>
<dbReference type="EMBL" id="QOHR01000003">
    <property type="protein sequence ID" value="REC58124.1"/>
    <property type="molecule type" value="Genomic_DNA"/>
</dbReference>
<evidence type="ECO:0000313" key="3">
    <source>
        <dbReference type="Proteomes" id="UP000257131"/>
    </source>
</evidence>
<dbReference type="Proteomes" id="UP000257131">
    <property type="component" value="Unassembled WGS sequence"/>
</dbReference>
<dbReference type="InterPro" id="IPR014710">
    <property type="entry name" value="RmlC-like_jellyroll"/>
</dbReference>
<dbReference type="Gene3D" id="2.60.120.10">
    <property type="entry name" value="Jelly Rolls"/>
    <property type="match status" value="1"/>
</dbReference>
<evidence type="ECO:0000313" key="2">
    <source>
        <dbReference type="EMBL" id="REC58124.1"/>
    </source>
</evidence>
<accession>A0A3D9BX89</accession>
<dbReference type="InterPro" id="IPR025979">
    <property type="entry name" value="ChrR-like_cupin_dom"/>
</dbReference>
<dbReference type="AlphaFoldDB" id="A0A3D9BX89"/>
<name>A0A3D9BX89_9RHOB</name>